<dbReference type="InterPro" id="IPR046373">
    <property type="entry name" value="Acyl-CoA_Oxase/DH_mid-dom_sf"/>
</dbReference>
<dbReference type="GO" id="GO:0055088">
    <property type="term" value="P:lipid homeostasis"/>
    <property type="evidence" value="ECO:0007669"/>
    <property type="project" value="TreeGrafter"/>
</dbReference>
<proteinExistence type="inferred from homology"/>
<comment type="pathway">
    <text evidence="4">Lipid metabolism; peroxisomal fatty acid beta-oxidation.</text>
</comment>
<evidence type="ECO:0000256" key="5">
    <source>
        <dbReference type="ARBA" id="ARBA00006288"/>
    </source>
</evidence>
<keyword evidence="19" id="KW-1185">Reference proteome</keyword>
<comment type="caution">
    <text evidence="18">The sequence shown here is derived from an EMBL/GenBank/DDBJ whole genome shotgun (WGS) entry which is preliminary data.</text>
</comment>
<sequence>MVSRQSQDLADARRRSGFDITTLSDILWPENRRQVTDRLVDILSKEPILDKDTRRHLSRQELLNHGYKIQLRLVELKRKHNWDHDTFLSAMHLVDDHVPYGLHFNAFMPVLQSQGSDEQIAAWLPRCESLEVIGCYAQTELGHGSNVQGLETSATFDRDSQSFIIDSPTLTSAKWWVGGLGTVANHAVVQAQLIIAGKNLGPHLFIVPIRDLKTHVPLAGVEVGDIGPKHYGGFNMNDNGFARFDKVKIPAANFLCRYAKVDSEGKYSPAGHAKIGYGSMVALRAGMPVVLGLELGKCVTIAVRYTTARRQFKSTGPQVTDKLEDAGVDTSRGQDTGEMQVIKYNSVKERLVPLLAASYCYILAGHSTMTLYRKMLAALVAPPHDASALAEVHLLTAGLKAVLSWNVVAGMEESRKALGGHGFSIYSGIGERFAKEVPGQTYEGDNYVLVQQTARGLLKNMSLLMSGKVSAMMPSTRFLASLPRHDMRGPIDWTDRQTHLSLLGLAAAATLKDLGRKTQDEAWAELNMDCVRVTRTFIDHYVATLFHDRVESPGDLPDATRTVLRRLVDVHVLHALTSAVPVLAEFNLLPNDAVSGLFRARKDAINALQHDLVGLTDAFGFTDWELNSILGRHDGNVYEELWRTVNEKNPVNTERVNGVVRGWEALLKPLHETAKAKL</sequence>
<accession>R4XCE6</accession>
<evidence type="ECO:0000256" key="8">
    <source>
        <dbReference type="ARBA" id="ARBA00022832"/>
    </source>
</evidence>
<organism evidence="18 19">
    <name type="scientific">Taphrina deformans (strain PYCC 5710 / ATCC 11124 / CBS 356.35 / IMI 108563 / JCM 9778 / NBRC 8474)</name>
    <name type="common">Peach leaf curl fungus</name>
    <name type="synonym">Lalaria deformans</name>
    <dbReference type="NCBI Taxonomy" id="1097556"/>
    <lineage>
        <taxon>Eukaryota</taxon>
        <taxon>Fungi</taxon>
        <taxon>Dikarya</taxon>
        <taxon>Ascomycota</taxon>
        <taxon>Taphrinomycotina</taxon>
        <taxon>Taphrinomycetes</taxon>
        <taxon>Taphrinales</taxon>
        <taxon>Taphrinaceae</taxon>
        <taxon>Taphrina</taxon>
    </lineage>
</organism>
<evidence type="ECO:0000256" key="13">
    <source>
        <dbReference type="PIRSR" id="PIRSR000168-1"/>
    </source>
</evidence>
<dbReference type="GO" id="GO:0003997">
    <property type="term" value="F:acyl-CoA oxidase activity"/>
    <property type="evidence" value="ECO:0007669"/>
    <property type="project" value="UniProtKB-EC"/>
</dbReference>
<evidence type="ECO:0000256" key="2">
    <source>
        <dbReference type="ARBA" id="ARBA00001974"/>
    </source>
</evidence>
<dbReference type="eggNOG" id="KOG0136">
    <property type="taxonomic scope" value="Eukaryota"/>
</dbReference>
<dbReference type="InterPro" id="IPR037069">
    <property type="entry name" value="AcylCoA_DH/ox_N_sf"/>
</dbReference>
<feature type="binding site" evidence="14">
    <location>
        <position position="139"/>
    </location>
    <ligand>
        <name>FAD</name>
        <dbReference type="ChEBI" id="CHEBI:57692"/>
    </ligand>
</feature>
<dbReference type="InterPro" id="IPR012258">
    <property type="entry name" value="Acyl-CoA_oxidase"/>
</dbReference>
<dbReference type="GO" id="GO:0033540">
    <property type="term" value="P:fatty acid beta-oxidation using acyl-CoA oxidase"/>
    <property type="evidence" value="ECO:0007669"/>
    <property type="project" value="UniProtKB-UniPathway"/>
</dbReference>
<gene>
    <name evidence="18" type="ORF">TAPDE_000669</name>
</gene>
<keyword evidence="7 12" id="KW-0274">FAD</keyword>
<keyword evidence="6 12" id="KW-0285">Flavoprotein</keyword>
<evidence type="ECO:0000256" key="11">
    <source>
        <dbReference type="ARBA" id="ARBA00023140"/>
    </source>
</evidence>
<dbReference type="PANTHER" id="PTHR10909:SF250">
    <property type="entry name" value="PEROXISOMAL ACYL-COENZYME A OXIDASE 1"/>
    <property type="match status" value="1"/>
</dbReference>
<dbReference type="Pfam" id="PF22924">
    <property type="entry name" value="ACOX_C_alpha1"/>
    <property type="match status" value="1"/>
</dbReference>
<name>R4XCE6_TAPDE</name>
<dbReference type="InterPro" id="IPR002655">
    <property type="entry name" value="Acyl-CoA_oxidase_C"/>
</dbReference>
<dbReference type="EMBL" id="CAHR02000022">
    <property type="protein sequence ID" value="CCG80995.1"/>
    <property type="molecule type" value="Genomic_DNA"/>
</dbReference>
<evidence type="ECO:0000313" key="18">
    <source>
        <dbReference type="EMBL" id="CCG80995.1"/>
    </source>
</evidence>
<comment type="cofactor">
    <cofactor evidence="2">
        <name>FAD</name>
        <dbReference type="ChEBI" id="CHEBI:57692"/>
    </cofactor>
</comment>
<dbReference type="UniPathway" id="UPA00661"/>
<evidence type="ECO:0000256" key="1">
    <source>
        <dbReference type="ARBA" id="ARBA00001201"/>
    </source>
</evidence>
<protein>
    <recommendedName>
        <fullName evidence="12">Acyl-coenzyme A oxidase</fullName>
    </recommendedName>
</protein>
<evidence type="ECO:0000259" key="15">
    <source>
        <dbReference type="Pfam" id="PF01756"/>
    </source>
</evidence>
<keyword evidence="11" id="KW-0576">Peroxisome</keyword>
<dbReference type="InterPro" id="IPR036250">
    <property type="entry name" value="AcylCo_DH-like_C"/>
</dbReference>
<dbReference type="Proteomes" id="UP000013776">
    <property type="component" value="Unassembled WGS sequence"/>
</dbReference>
<feature type="domain" description="Acyl-CoA oxidase C-alpha1" evidence="17">
    <location>
        <begin position="277"/>
        <end position="458"/>
    </location>
</feature>
<dbReference type="Pfam" id="PF01756">
    <property type="entry name" value="ACOX"/>
    <property type="match status" value="1"/>
</dbReference>
<dbReference type="OrthoDB" id="538336at2759"/>
<dbReference type="Gene3D" id="2.40.110.10">
    <property type="entry name" value="Butyryl-CoA Dehydrogenase, subunit A, domain 2"/>
    <property type="match status" value="1"/>
</dbReference>
<evidence type="ECO:0000256" key="10">
    <source>
        <dbReference type="ARBA" id="ARBA00023098"/>
    </source>
</evidence>
<feature type="domain" description="Acyl-CoA oxidase C-terminal" evidence="15">
    <location>
        <begin position="507"/>
        <end position="670"/>
    </location>
</feature>
<dbReference type="Gene3D" id="1.20.140.10">
    <property type="entry name" value="Butyryl-CoA Dehydrogenase, subunit A, domain 3"/>
    <property type="match status" value="2"/>
</dbReference>
<evidence type="ECO:0000256" key="14">
    <source>
        <dbReference type="PIRSR" id="PIRSR000168-2"/>
    </source>
</evidence>
<dbReference type="Pfam" id="PF14749">
    <property type="entry name" value="Acyl-CoA_ox_N"/>
    <property type="match status" value="1"/>
</dbReference>
<feature type="active site" description="Proton acceptor" evidence="13">
    <location>
        <position position="443"/>
    </location>
</feature>
<dbReference type="FunFam" id="2.40.110.10:FF:000003">
    <property type="entry name" value="Acyl-coenzyme A oxidase"/>
    <property type="match status" value="1"/>
</dbReference>
<dbReference type="AlphaFoldDB" id="R4XCE6"/>
<dbReference type="STRING" id="1097556.R4XCE6"/>
<comment type="catalytic activity">
    <reaction evidence="1">
        <text>a 2,3-saturated acyl-CoA + O2 = a (2E)-enoyl-CoA + H2O2</text>
        <dbReference type="Rhea" id="RHEA:38959"/>
        <dbReference type="ChEBI" id="CHEBI:15379"/>
        <dbReference type="ChEBI" id="CHEBI:16240"/>
        <dbReference type="ChEBI" id="CHEBI:58856"/>
        <dbReference type="ChEBI" id="CHEBI:65111"/>
        <dbReference type="EC" id="1.3.3.6"/>
    </reaction>
</comment>
<keyword evidence="10" id="KW-0443">Lipid metabolism</keyword>
<dbReference type="FunFam" id="1.20.140.10:FF:000015">
    <property type="entry name" value="Acyl-coenzyme A oxidase"/>
    <property type="match status" value="1"/>
</dbReference>
<evidence type="ECO:0000256" key="12">
    <source>
        <dbReference type="PIRNR" id="PIRNR000168"/>
    </source>
</evidence>
<evidence type="ECO:0000256" key="7">
    <source>
        <dbReference type="ARBA" id="ARBA00022827"/>
    </source>
</evidence>
<dbReference type="GO" id="GO:0071949">
    <property type="term" value="F:FAD binding"/>
    <property type="evidence" value="ECO:0007669"/>
    <property type="project" value="InterPro"/>
</dbReference>
<evidence type="ECO:0000256" key="9">
    <source>
        <dbReference type="ARBA" id="ARBA00023002"/>
    </source>
</evidence>
<feature type="domain" description="Acyl-coenzyme A oxidase N-terminal" evidence="16">
    <location>
        <begin position="23"/>
        <end position="133"/>
    </location>
</feature>
<dbReference type="InterPro" id="IPR029320">
    <property type="entry name" value="Acyl-CoA_ox_N"/>
</dbReference>
<evidence type="ECO:0000259" key="16">
    <source>
        <dbReference type="Pfam" id="PF14749"/>
    </source>
</evidence>
<reference evidence="18 19" key="1">
    <citation type="journal article" date="2013" name="MBio">
        <title>Genome sequencing of the plant pathogen Taphrina deformans, the causal agent of peach leaf curl.</title>
        <authorList>
            <person name="Cisse O.H."/>
            <person name="Almeida J.M.G.C.F."/>
            <person name="Fonseca A."/>
            <person name="Kumar A.A."/>
            <person name="Salojaervi J."/>
            <person name="Overmyer K."/>
            <person name="Hauser P.M."/>
            <person name="Pagni M."/>
        </authorList>
    </citation>
    <scope>NUCLEOTIDE SEQUENCE [LARGE SCALE GENOMIC DNA]</scope>
    <source>
        <strain evidence="19">PYCC 5710 / ATCC 11124 / CBS 356.35 / IMI 108563 / JCM 9778 / NBRC 8474</strain>
    </source>
</reference>
<evidence type="ECO:0000256" key="3">
    <source>
        <dbReference type="ARBA" id="ARBA00004275"/>
    </source>
</evidence>
<dbReference type="InterPro" id="IPR055060">
    <property type="entry name" value="ACOX_C_alpha1"/>
</dbReference>
<dbReference type="SUPFAM" id="SSF47203">
    <property type="entry name" value="Acyl-CoA dehydrogenase C-terminal domain-like"/>
    <property type="match status" value="2"/>
</dbReference>
<comment type="subcellular location">
    <subcellularLocation>
        <location evidence="3">Peroxisome</location>
    </subcellularLocation>
</comment>
<evidence type="ECO:0000313" key="19">
    <source>
        <dbReference type="Proteomes" id="UP000013776"/>
    </source>
</evidence>
<dbReference type="SUPFAM" id="SSF56645">
    <property type="entry name" value="Acyl-CoA dehydrogenase NM domain-like"/>
    <property type="match status" value="1"/>
</dbReference>
<dbReference type="GO" id="GO:0005504">
    <property type="term" value="F:fatty acid binding"/>
    <property type="evidence" value="ECO:0007669"/>
    <property type="project" value="TreeGrafter"/>
</dbReference>
<dbReference type="InterPro" id="IPR009100">
    <property type="entry name" value="AcylCoA_DH/oxidase_NM_dom_sf"/>
</dbReference>
<evidence type="ECO:0000256" key="6">
    <source>
        <dbReference type="ARBA" id="ARBA00022630"/>
    </source>
</evidence>
<evidence type="ECO:0000259" key="17">
    <source>
        <dbReference type="Pfam" id="PF22924"/>
    </source>
</evidence>
<feature type="binding site" evidence="14">
    <location>
        <position position="178"/>
    </location>
    <ligand>
        <name>FAD</name>
        <dbReference type="ChEBI" id="CHEBI:57692"/>
    </ligand>
</feature>
<keyword evidence="9" id="KW-0560">Oxidoreductase</keyword>
<evidence type="ECO:0000256" key="4">
    <source>
        <dbReference type="ARBA" id="ARBA00004846"/>
    </source>
</evidence>
<dbReference type="PANTHER" id="PTHR10909">
    <property type="entry name" value="ELECTRON TRANSPORT OXIDOREDUCTASE"/>
    <property type="match status" value="1"/>
</dbReference>
<keyword evidence="8" id="KW-0276">Fatty acid metabolism</keyword>
<dbReference type="Gene3D" id="1.10.540.10">
    <property type="entry name" value="Acyl-CoA dehydrogenase/oxidase, N-terminal domain"/>
    <property type="match status" value="1"/>
</dbReference>
<dbReference type="GO" id="GO:0005777">
    <property type="term" value="C:peroxisome"/>
    <property type="evidence" value="ECO:0007669"/>
    <property type="project" value="UniProtKB-SubCell"/>
</dbReference>
<comment type="similarity">
    <text evidence="5 12">Belongs to the acyl-CoA oxidase family.</text>
</comment>
<dbReference type="PIRSF" id="PIRSF000168">
    <property type="entry name" value="Acyl-CoA_oxidase"/>
    <property type="match status" value="1"/>
</dbReference>
<dbReference type="VEuPathDB" id="FungiDB:TAPDE_000669"/>